<proteinExistence type="predicted"/>
<reference evidence="2 3" key="1">
    <citation type="submission" date="2015-12" db="EMBL/GenBank/DDBJ databases">
        <title>Haloferax profundi sp. nov. isolated from the Discovery deep brine-seawater interface in the Red Sea.</title>
        <authorList>
            <person name="Zhang G."/>
            <person name="Stingl U."/>
            <person name="Rashid M."/>
        </authorList>
    </citation>
    <scope>NUCLEOTIDE SEQUENCE [LARGE SCALE GENOMIC DNA]</scope>
    <source>
        <strain evidence="2 3">SB29</strain>
    </source>
</reference>
<keyword evidence="3" id="KW-1185">Reference proteome</keyword>
<name>A0A0W1SN69_9EURY</name>
<dbReference type="RefSeq" id="WP_058572019.1">
    <property type="nucleotide sequence ID" value="NZ_LOPV01000160.1"/>
</dbReference>
<accession>A0A0W1SN69</accession>
<evidence type="ECO:0000256" key="1">
    <source>
        <dbReference type="SAM" id="MobiDB-lite"/>
    </source>
</evidence>
<dbReference type="InterPro" id="IPR036388">
    <property type="entry name" value="WH-like_DNA-bd_sf"/>
</dbReference>
<feature type="compositionally biased region" description="Basic and acidic residues" evidence="1">
    <location>
        <begin position="114"/>
        <end position="125"/>
    </location>
</feature>
<sequence>MPVSIDDFESGDLPQGPSVPEQVVVYLHTHRDQAFTRSEIASAIGESPNTVGTALSRLKQRQLVRHKGEYWAITGDEERIVAAYDLHTVSNRLDNEDGGIDVDEWDTTAPETPHPSERDTSEDTA</sequence>
<gene>
    <name evidence="2" type="ORF">AUR66_13410</name>
</gene>
<dbReference type="EMBL" id="LOPV01000160">
    <property type="protein sequence ID" value="KTG27724.1"/>
    <property type="molecule type" value="Genomic_DNA"/>
</dbReference>
<dbReference type="Proteomes" id="UP000053157">
    <property type="component" value="Unassembled WGS sequence"/>
</dbReference>
<dbReference type="OrthoDB" id="195563at2157"/>
<protein>
    <recommendedName>
        <fullName evidence="4">MarR family transcriptional regulator</fullName>
    </recommendedName>
</protein>
<feature type="region of interest" description="Disordered" evidence="1">
    <location>
        <begin position="92"/>
        <end position="125"/>
    </location>
</feature>
<comment type="caution">
    <text evidence="2">The sequence shown here is derived from an EMBL/GenBank/DDBJ whole genome shotgun (WGS) entry which is preliminary data.</text>
</comment>
<dbReference type="SUPFAM" id="SSF46785">
    <property type="entry name" value="Winged helix' DNA-binding domain"/>
    <property type="match status" value="1"/>
</dbReference>
<evidence type="ECO:0000313" key="2">
    <source>
        <dbReference type="EMBL" id="KTG27724.1"/>
    </source>
</evidence>
<organism evidence="2 3">
    <name type="scientific">Haloferax profundi</name>
    <dbReference type="NCBI Taxonomy" id="1544718"/>
    <lineage>
        <taxon>Archaea</taxon>
        <taxon>Methanobacteriati</taxon>
        <taxon>Methanobacteriota</taxon>
        <taxon>Stenosarchaea group</taxon>
        <taxon>Halobacteria</taxon>
        <taxon>Halobacteriales</taxon>
        <taxon>Haloferacaceae</taxon>
        <taxon>Haloferax</taxon>
    </lineage>
</organism>
<dbReference type="AlphaFoldDB" id="A0A0W1SN69"/>
<dbReference type="InterPro" id="IPR036390">
    <property type="entry name" value="WH_DNA-bd_sf"/>
</dbReference>
<dbReference type="Gene3D" id="1.10.10.10">
    <property type="entry name" value="Winged helix-like DNA-binding domain superfamily/Winged helix DNA-binding domain"/>
    <property type="match status" value="1"/>
</dbReference>
<feature type="compositionally biased region" description="Acidic residues" evidence="1">
    <location>
        <begin position="96"/>
        <end position="106"/>
    </location>
</feature>
<evidence type="ECO:0008006" key="4">
    <source>
        <dbReference type="Google" id="ProtNLM"/>
    </source>
</evidence>
<evidence type="ECO:0000313" key="3">
    <source>
        <dbReference type="Proteomes" id="UP000053157"/>
    </source>
</evidence>